<keyword evidence="3" id="KW-1185">Reference proteome</keyword>
<feature type="region of interest" description="Disordered" evidence="1">
    <location>
        <begin position="101"/>
        <end position="124"/>
    </location>
</feature>
<feature type="compositionally biased region" description="Basic and acidic residues" evidence="1">
    <location>
        <begin position="115"/>
        <end position="124"/>
    </location>
</feature>
<evidence type="ECO:0000313" key="2">
    <source>
        <dbReference type="EMBL" id="MCD7447063.1"/>
    </source>
</evidence>
<protein>
    <submittedName>
        <fullName evidence="2">Uncharacterized protein</fullName>
    </submittedName>
</protein>
<name>A0ABS8RJS2_DATST</name>
<dbReference type="EMBL" id="JACEIK010000027">
    <property type="protein sequence ID" value="MCD7447063.1"/>
    <property type="molecule type" value="Genomic_DNA"/>
</dbReference>
<accession>A0ABS8RJS2</accession>
<dbReference type="Proteomes" id="UP000823775">
    <property type="component" value="Unassembled WGS sequence"/>
</dbReference>
<reference evidence="2 3" key="1">
    <citation type="journal article" date="2021" name="BMC Genomics">
        <title>Datura genome reveals duplications of psychoactive alkaloid biosynthetic genes and high mutation rate following tissue culture.</title>
        <authorList>
            <person name="Rajewski A."/>
            <person name="Carter-House D."/>
            <person name="Stajich J."/>
            <person name="Litt A."/>
        </authorList>
    </citation>
    <scope>NUCLEOTIDE SEQUENCE [LARGE SCALE GENOMIC DNA]</scope>
    <source>
        <strain evidence="2">AR-01</strain>
    </source>
</reference>
<organism evidence="2 3">
    <name type="scientific">Datura stramonium</name>
    <name type="common">Jimsonweed</name>
    <name type="synonym">Common thornapple</name>
    <dbReference type="NCBI Taxonomy" id="4076"/>
    <lineage>
        <taxon>Eukaryota</taxon>
        <taxon>Viridiplantae</taxon>
        <taxon>Streptophyta</taxon>
        <taxon>Embryophyta</taxon>
        <taxon>Tracheophyta</taxon>
        <taxon>Spermatophyta</taxon>
        <taxon>Magnoliopsida</taxon>
        <taxon>eudicotyledons</taxon>
        <taxon>Gunneridae</taxon>
        <taxon>Pentapetalae</taxon>
        <taxon>asterids</taxon>
        <taxon>lamiids</taxon>
        <taxon>Solanales</taxon>
        <taxon>Solanaceae</taxon>
        <taxon>Solanoideae</taxon>
        <taxon>Datureae</taxon>
        <taxon>Datura</taxon>
    </lineage>
</organism>
<sequence length="124" mass="13300">MARGQLRKDKNKQELGEEMTILMLRGLLKNNTAEIEGKRVAKQNTSTIPLSPNPLGTSADSVAMLTVGKLASKGSSLSSITGLSSPLDLVIASFKRHVESMQPFPGPVSRVRNGTAEKQHQTMG</sequence>
<evidence type="ECO:0000313" key="3">
    <source>
        <dbReference type="Proteomes" id="UP000823775"/>
    </source>
</evidence>
<proteinExistence type="predicted"/>
<comment type="caution">
    <text evidence="2">The sequence shown here is derived from an EMBL/GenBank/DDBJ whole genome shotgun (WGS) entry which is preliminary data.</text>
</comment>
<evidence type="ECO:0000256" key="1">
    <source>
        <dbReference type="SAM" id="MobiDB-lite"/>
    </source>
</evidence>
<gene>
    <name evidence="2" type="ORF">HAX54_022413</name>
</gene>